<gene>
    <name evidence="1" type="ORF">NLS_LOCUS9371</name>
</gene>
<dbReference type="EMBL" id="UYRX01001541">
    <property type="protein sequence ID" value="VDM91561.1"/>
    <property type="molecule type" value="Genomic_DNA"/>
</dbReference>
<organism evidence="1 2">
    <name type="scientific">Litomosoides sigmodontis</name>
    <name type="common">Filarial nematode worm</name>
    <dbReference type="NCBI Taxonomy" id="42156"/>
    <lineage>
        <taxon>Eukaryota</taxon>
        <taxon>Metazoa</taxon>
        <taxon>Ecdysozoa</taxon>
        <taxon>Nematoda</taxon>
        <taxon>Chromadorea</taxon>
        <taxon>Rhabditida</taxon>
        <taxon>Spirurina</taxon>
        <taxon>Spiruromorpha</taxon>
        <taxon>Filarioidea</taxon>
        <taxon>Onchocercidae</taxon>
        <taxon>Litomosoides</taxon>
    </lineage>
</organism>
<dbReference type="AlphaFoldDB" id="A0A3P7M584"/>
<reference evidence="1 2" key="1">
    <citation type="submission" date="2018-08" db="EMBL/GenBank/DDBJ databases">
        <authorList>
            <person name="Laetsch R D."/>
            <person name="Stevens L."/>
            <person name="Kumar S."/>
            <person name="Blaxter L. M."/>
        </authorList>
    </citation>
    <scope>NUCLEOTIDE SEQUENCE [LARGE SCALE GENOMIC DNA]</scope>
</reference>
<evidence type="ECO:0000313" key="1">
    <source>
        <dbReference type="EMBL" id="VDM91561.1"/>
    </source>
</evidence>
<keyword evidence="2" id="KW-1185">Reference proteome</keyword>
<dbReference type="Proteomes" id="UP000277928">
    <property type="component" value="Unassembled WGS sequence"/>
</dbReference>
<name>A0A3P7M584_LITSI</name>
<protein>
    <submittedName>
        <fullName evidence="1">Uncharacterized protein</fullName>
    </submittedName>
</protein>
<accession>A0A3P7M584</accession>
<sequence>MGVFQEPQQFFYKYGGYYTELIYAVGAKVRGLDNIHIFYVQGVKTFVIDSFKVPRDRFRPEIPTVYWSPTTMQNTIECYRSYMGKLDIHQLEKDKMTVESMGVPVPYHATFGPGGFYLNQRAHFAGFFMNSLTVEIKTTHSTFTFYLHKNSVTFNNVTIQLEANLYTDETFDQIGSVTLVNAGEALVIVYNVPHRFYYMAMFDSLFAKSVAQFNVKWDGPITHMILSDAFSLERTFDDPMKITLLSHVEIDNELLSTSLIN</sequence>
<evidence type="ECO:0000313" key="2">
    <source>
        <dbReference type="Proteomes" id="UP000277928"/>
    </source>
</evidence>
<proteinExistence type="predicted"/>
<dbReference type="OrthoDB" id="5803198at2759"/>